<reference evidence="1 2" key="1">
    <citation type="submission" date="2017-05" db="EMBL/GenBank/DDBJ databases">
        <title>Vagococcus spp. assemblies.</title>
        <authorList>
            <person name="Gulvik C.A."/>
        </authorList>
    </citation>
    <scope>NUCLEOTIDE SEQUENCE [LARGE SCALE GENOMIC DNA]</scope>
    <source>
        <strain evidence="1 2">SS1994</strain>
    </source>
</reference>
<organism evidence="1 2">
    <name type="scientific">Vagococcus bubulae</name>
    <dbReference type="NCBI Taxonomy" id="1977868"/>
    <lineage>
        <taxon>Bacteria</taxon>
        <taxon>Bacillati</taxon>
        <taxon>Bacillota</taxon>
        <taxon>Bacilli</taxon>
        <taxon>Lactobacillales</taxon>
        <taxon>Enterococcaceae</taxon>
        <taxon>Vagococcus</taxon>
    </lineage>
</organism>
<evidence type="ECO:0000313" key="2">
    <source>
        <dbReference type="Proteomes" id="UP000288490"/>
    </source>
</evidence>
<evidence type="ECO:0000313" key="1">
    <source>
        <dbReference type="EMBL" id="RST91913.1"/>
    </source>
</evidence>
<keyword evidence="2" id="KW-1185">Reference proteome</keyword>
<gene>
    <name evidence="1" type="ORF">CBF36_09315</name>
</gene>
<sequence>MNRAKSLSELKEKFKVDVFGVFDGMDKEYKALINSYNQAKFVQAGTYTSEYLDQLRSETMTKIKELMSNRYTVALHKLESIENDYTPTVEPNLEPSTTEEKILLQLERNNNLLQVKARINSTEDKRTAYKEIYQEFKDDEFILQYLDNLSYELKDYDRNLLKHELDEETKNPFIVEINKIKQSLKLLLSPSTTMYPSYLETGIDKEDGSIMTFRTISRDLDLKDSHKEGWKTKWNTPHRN</sequence>
<protein>
    <submittedName>
        <fullName evidence="1">Uncharacterized protein</fullName>
    </submittedName>
</protein>
<proteinExistence type="predicted"/>
<accession>A0A429ZE12</accession>
<comment type="caution">
    <text evidence="1">The sequence shown here is derived from an EMBL/GenBank/DDBJ whole genome shotgun (WGS) entry which is preliminary data.</text>
</comment>
<dbReference type="EMBL" id="NGJT01000019">
    <property type="protein sequence ID" value="RST91913.1"/>
    <property type="molecule type" value="Genomic_DNA"/>
</dbReference>
<dbReference type="AlphaFoldDB" id="A0A429ZE12"/>
<dbReference type="RefSeq" id="WP_125958187.1">
    <property type="nucleotide sequence ID" value="NZ_NGJT01000019.1"/>
</dbReference>
<dbReference type="Proteomes" id="UP000288490">
    <property type="component" value="Unassembled WGS sequence"/>
</dbReference>
<name>A0A429ZE12_9ENTE</name>